<evidence type="ECO:0000256" key="2">
    <source>
        <dbReference type="ARBA" id="ARBA00006665"/>
    </source>
</evidence>
<keyword evidence="8" id="KW-1185">Reference proteome</keyword>
<comment type="subcellular location">
    <subcellularLocation>
        <location evidence="1">Membrane</location>
        <topology evidence="1">Multi-pass membrane protein</topology>
    </subcellularLocation>
</comment>
<dbReference type="InterPro" id="IPR005016">
    <property type="entry name" value="TDE1/TMS"/>
</dbReference>
<feature type="transmembrane region" description="Helical" evidence="6">
    <location>
        <begin position="397"/>
        <end position="416"/>
    </location>
</feature>
<comment type="similarity">
    <text evidence="2">Belongs to the TDE1 family.</text>
</comment>
<sequence>LRVSTGTRILYTLLHVLASAVCCLMLSRTVAQTVREKVPFSAVLCEHLPGGTDCERLVGSSAVYRVCFGTACFHLVQAALLLNVRSSADCRAQLHNGFWLLKLLVLVGLCAASFFIPEDGFIQAWHYTGVCGGFAFILIQLVLITAFAHTWNKNWLTGAAQDKRWYLAVLLATAAFYTLASAAFSFLYKFYTHPAACHLNKALLTLNGSLCGIMSFISITPCVRLKQPRSGLLQSSIISCYVMYLTFSALSSRPPERGGCPHLPLAAPHTRTGAHTRLTSVPLTVLYKGQNLTVCFPGVRQDELQTEDTTVAVLGAAIMYACVLFACNEASYLAEVFGPLWMVKVYSFEFKKPSCCFCCPEKMEEELRGGCRQVEETNGAQCIVQDERDRVVYSYSAFHFVFFLASLYVMMTLTNWFSYENAVLETTFTHGSWSTFWVKVSSCWACVLLYLWLLLSPL</sequence>
<evidence type="ECO:0000256" key="5">
    <source>
        <dbReference type="ARBA" id="ARBA00023136"/>
    </source>
</evidence>
<dbReference type="PANTHER" id="PTHR10383">
    <property type="entry name" value="SERINE INCORPORATOR"/>
    <property type="match status" value="1"/>
</dbReference>
<gene>
    <name evidence="7" type="primary">Serinc4</name>
    <name evidence="7" type="ORF">RISTRI_R14044</name>
</gene>
<dbReference type="Proteomes" id="UP000540089">
    <property type="component" value="Unassembled WGS sequence"/>
</dbReference>
<keyword evidence="3 6" id="KW-0812">Transmembrane</keyword>
<keyword evidence="4 6" id="KW-1133">Transmembrane helix</keyword>
<feature type="transmembrane region" description="Helical" evidence="6">
    <location>
        <begin position="9"/>
        <end position="31"/>
    </location>
</feature>
<feature type="transmembrane region" description="Helical" evidence="6">
    <location>
        <begin position="436"/>
        <end position="455"/>
    </location>
</feature>
<feature type="transmembrane region" description="Helical" evidence="6">
    <location>
        <begin position="96"/>
        <end position="116"/>
    </location>
</feature>
<evidence type="ECO:0000313" key="7">
    <source>
        <dbReference type="EMBL" id="NXV28414.1"/>
    </source>
</evidence>
<evidence type="ECO:0000256" key="6">
    <source>
        <dbReference type="SAM" id="Phobius"/>
    </source>
</evidence>
<evidence type="ECO:0000256" key="1">
    <source>
        <dbReference type="ARBA" id="ARBA00004141"/>
    </source>
</evidence>
<reference evidence="7 8" key="1">
    <citation type="submission" date="2019-09" db="EMBL/GenBank/DDBJ databases">
        <title>Bird 10,000 Genomes (B10K) Project - Family phase.</title>
        <authorList>
            <person name="Zhang G."/>
        </authorList>
    </citation>
    <scope>NUCLEOTIDE SEQUENCE [LARGE SCALE GENOMIC DNA]</scope>
    <source>
        <strain evidence="7">OUT-0021</strain>
        <tissue evidence="7">Blood</tissue>
    </source>
</reference>
<evidence type="ECO:0000313" key="8">
    <source>
        <dbReference type="Proteomes" id="UP000540089"/>
    </source>
</evidence>
<feature type="transmembrane region" description="Helical" evidence="6">
    <location>
        <begin position="202"/>
        <end position="219"/>
    </location>
</feature>
<dbReference type="AlphaFoldDB" id="A0A7L3SKI0"/>
<feature type="transmembrane region" description="Helical" evidence="6">
    <location>
        <begin position="165"/>
        <end position="190"/>
    </location>
</feature>
<dbReference type="GO" id="GO:0016020">
    <property type="term" value="C:membrane"/>
    <property type="evidence" value="ECO:0007669"/>
    <property type="project" value="UniProtKB-SubCell"/>
</dbReference>
<feature type="non-terminal residue" evidence="7">
    <location>
        <position position="1"/>
    </location>
</feature>
<dbReference type="PANTHER" id="PTHR10383:SF5">
    <property type="entry name" value="SERINE INCORPORATOR 4"/>
    <property type="match status" value="1"/>
</dbReference>
<dbReference type="EMBL" id="VZUC01000015">
    <property type="protein sequence ID" value="NXV28414.1"/>
    <property type="molecule type" value="Genomic_DNA"/>
</dbReference>
<comment type="caution">
    <text evidence="7">The sequence shown here is derived from an EMBL/GenBank/DDBJ whole genome shotgun (WGS) entry which is preliminary data.</text>
</comment>
<evidence type="ECO:0000256" key="4">
    <source>
        <dbReference type="ARBA" id="ARBA00022989"/>
    </source>
</evidence>
<organism evidence="7 8">
    <name type="scientific">Rissa tridactyla</name>
    <name type="common">Black-legged kittiwake</name>
    <name type="synonym">Larus tridactyla</name>
    <dbReference type="NCBI Taxonomy" id="75485"/>
    <lineage>
        <taxon>Eukaryota</taxon>
        <taxon>Metazoa</taxon>
        <taxon>Chordata</taxon>
        <taxon>Craniata</taxon>
        <taxon>Vertebrata</taxon>
        <taxon>Euteleostomi</taxon>
        <taxon>Archelosauria</taxon>
        <taxon>Archosauria</taxon>
        <taxon>Dinosauria</taxon>
        <taxon>Saurischia</taxon>
        <taxon>Theropoda</taxon>
        <taxon>Coelurosauria</taxon>
        <taxon>Aves</taxon>
        <taxon>Neognathae</taxon>
        <taxon>Neoaves</taxon>
        <taxon>Charadriiformes</taxon>
        <taxon>Laridae</taxon>
        <taxon>Rissa</taxon>
    </lineage>
</organism>
<name>A0A7L3SKI0_RISTR</name>
<evidence type="ECO:0000256" key="3">
    <source>
        <dbReference type="ARBA" id="ARBA00022692"/>
    </source>
</evidence>
<feature type="non-terminal residue" evidence="7">
    <location>
        <position position="458"/>
    </location>
</feature>
<protein>
    <submittedName>
        <fullName evidence="7">SERC4 protein</fullName>
    </submittedName>
</protein>
<keyword evidence="5 6" id="KW-0472">Membrane</keyword>
<dbReference type="Pfam" id="PF03348">
    <property type="entry name" value="Serinc"/>
    <property type="match status" value="1"/>
</dbReference>
<feature type="transmembrane region" description="Helical" evidence="6">
    <location>
        <begin position="122"/>
        <end position="144"/>
    </location>
</feature>
<feature type="transmembrane region" description="Helical" evidence="6">
    <location>
        <begin position="62"/>
        <end position="84"/>
    </location>
</feature>
<accession>A0A7L3SKI0</accession>
<proteinExistence type="inferred from homology"/>